<feature type="region of interest" description="Disordered" evidence="2">
    <location>
        <begin position="276"/>
        <end position="298"/>
    </location>
</feature>
<sequence>MAGLPPETIHVKRKRGTDDNPVDFLRLERSKRYRLSGESGWVYQRKVPENEITRHVVEPATSVVPTIQPTKKGDEHRLRGVTNKGRDVPAAARGSTPSSTPKSTGSSETVTTAQSEGQTTDQSPSDRIRRFHLSKASSLQLTSGVSKKRSAPAVFVERDAKKQRESLKSLVEERNITVTEHSLKGLEWTAAPASQAPPAKLKRPGLRARTKPTTSASVAESSKTGTQTETSKSESQTKTSKLPPSLRNRESDADMNQLARIMDSWTLEEITKNLDRMEEDKTTSKFSAPSPYKSRFRPKAPKLRWFERHPEAAAQQQQKGVKGAENMNIDVAVADGDVADSDDDYIIETYERVPIERLHEKNVPEDKVGLLVFDSEPDMVEFFYGNEEDSDDQFPEDEEDENAENYYTHEYPDEDLDWDDELDRDPYQYTNQNASDREEYDERDFIDEVWDRCDREDDDDNKGGTEELPPWRPRW</sequence>
<feature type="compositionally biased region" description="Low complexity" evidence="2">
    <location>
        <begin position="220"/>
        <end position="241"/>
    </location>
</feature>
<dbReference type="OMA" id="EYWEHFA"/>
<feature type="region of interest" description="Disordered" evidence="2">
    <location>
        <begin position="383"/>
        <end position="475"/>
    </location>
</feature>
<feature type="compositionally biased region" description="Basic residues" evidence="2">
    <location>
        <begin position="200"/>
        <end position="210"/>
    </location>
</feature>
<dbReference type="Pfam" id="PF08574">
    <property type="entry name" value="Iwr1"/>
    <property type="match status" value="1"/>
</dbReference>
<dbReference type="EMBL" id="GL988041">
    <property type="protein sequence ID" value="EGS20550.1"/>
    <property type="molecule type" value="Genomic_DNA"/>
</dbReference>
<dbReference type="PANTHER" id="PTHR28063">
    <property type="entry name" value="RNA POLYMERASE II NUCLEAR LOCALIZATION PROTEIN IWR1"/>
    <property type="match status" value="1"/>
</dbReference>
<reference evidence="4 5" key="1">
    <citation type="journal article" date="2011" name="Cell">
        <title>Insight into structure and assembly of the nuclear pore complex by utilizing the genome of a eukaryotic thermophile.</title>
        <authorList>
            <person name="Amlacher S."/>
            <person name="Sarges P."/>
            <person name="Flemming D."/>
            <person name="van Noort V."/>
            <person name="Kunze R."/>
            <person name="Devos D.P."/>
            <person name="Arumugam M."/>
            <person name="Bork P."/>
            <person name="Hurt E."/>
        </authorList>
    </citation>
    <scope>NUCLEOTIDE SEQUENCE [LARGE SCALE GENOMIC DNA]</scope>
    <source>
        <strain evidence="5">DSM 1495 / CBS 144.50 / IMI 039719</strain>
    </source>
</reference>
<feature type="compositionally biased region" description="Acidic residues" evidence="2">
    <location>
        <begin position="438"/>
        <end position="448"/>
    </location>
</feature>
<evidence type="ECO:0000313" key="5">
    <source>
        <dbReference type="Proteomes" id="UP000008066"/>
    </source>
</evidence>
<feature type="region of interest" description="Disordered" evidence="2">
    <location>
        <begin position="59"/>
        <end position="128"/>
    </location>
</feature>
<evidence type="ECO:0000256" key="1">
    <source>
        <dbReference type="ARBA" id="ARBA00010218"/>
    </source>
</evidence>
<evidence type="ECO:0000313" key="4">
    <source>
        <dbReference type="EMBL" id="EGS20550.1"/>
    </source>
</evidence>
<dbReference type="AlphaFoldDB" id="G0S525"/>
<organism evidence="5">
    <name type="scientific">Chaetomium thermophilum (strain DSM 1495 / CBS 144.50 / IMI 039719)</name>
    <name type="common">Thermochaetoides thermophila</name>
    <dbReference type="NCBI Taxonomy" id="759272"/>
    <lineage>
        <taxon>Eukaryota</taxon>
        <taxon>Fungi</taxon>
        <taxon>Dikarya</taxon>
        <taxon>Ascomycota</taxon>
        <taxon>Pezizomycotina</taxon>
        <taxon>Sordariomycetes</taxon>
        <taxon>Sordariomycetidae</taxon>
        <taxon>Sordariales</taxon>
        <taxon>Chaetomiaceae</taxon>
        <taxon>Thermochaetoides</taxon>
    </lineage>
</organism>
<dbReference type="RefSeq" id="XP_006692846.1">
    <property type="nucleotide sequence ID" value="XM_006692783.1"/>
</dbReference>
<dbReference type="eggNOG" id="ENOG502SE90">
    <property type="taxonomic scope" value="Eukaryota"/>
</dbReference>
<dbReference type="GO" id="GO:0006606">
    <property type="term" value="P:protein import into nucleus"/>
    <property type="evidence" value="ECO:0007669"/>
    <property type="project" value="InterPro"/>
</dbReference>
<feature type="compositionally biased region" description="Low complexity" evidence="2">
    <location>
        <begin position="94"/>
        <end position="107"/>
    </location>
</feature>
<dbReference type="InterPro" id="IPR013883">
    <property type="entry name" value="TF_Iwr1_dom"/>
</dbReference>
<dbReference type="KEGG" id="cthr:CTHT_0023830"/>
<dbReference type="OrthoDB" id="6255506at2759"/>
<feature type="region of interest" description="Disordered" evidence="2">
    <location>
        <begin position="184"/>
        <end position="256"/>
    </location>
</feature>
<dbReference type="HOGENOM" id="CLU_039754_0_0_1"/>
<keyword evidence="5" id="KW-1185">Reference proteome</keyword>
<comment type="similarity">
    <text evidence="1">Belongs to the IWR1/SLC7A6OS family.</text>
</comment>
<dbReference type="InterPro" id="IPR040150">
    <property type="entry name" value="Iwr1"/>
</dbReference>
<feature type="compositionally biased region" description="Basic and acidic residues" evidence="2">
    <location>
        <begin position="449"/>
        <end position="465"/>
    </location>
</feature>
<feature type="compositionally biased region" description="Acidic residues" evidence="2">
    <location>
        <begin position="386"/>
        <end position="403"/>
    </location>
</feature>
<gene>
    <name evidence="4" type="ORF">CTHT_0023830</name>
</gene>
<dbReference type="GeneID" id="18256421"/>
<protein>
    <recommendedName>
        <fullName evidence="3">Transcription factor Iwr1 domain-containing protein</fullName>
    </recommendedName>
</protein>
<feature type="compositionally biased region" description="Polar residues" evidence="2">
    <location>
        <begin position="108"/>
        <end position="125"/>
    </location>
</feature>
<accession>G0S525</accession>
<name>G0S525_CHATD</name>
<dbReference type="PANTHER" id="PTHR28063:SF1">
    <property type="entry name" value="RNA POLYMERASE II NUCLEAR LOCALIZATION PROTEIN IWR1"/>
    <property type="match status" value="1"/>
</dbReference>
<feature type="domain" description="Transcription factor Iwr1" evidence="3">
    <location>
        <begin position="343"/>
        <end position="415"/>
    </location>
</feature>
<feature type="compositionally biased region" description="Acidic residues" evidence="2">
    <location>
        <begin position="412"/>
        <end position="423"/>
    </location>
</feature>
<evidence type="ECO:0000259" key="3">
    <source>
        <dbReference type="Pfam" id="PF08574"/>
    </source>
</evidence>
<dbReference type="Proteomes" id="UP000008066">
    <property type="component" value="Unassembled WGS sequence"/>
</dbReference>
<evidence type="ECO:0000256" key="2">
    <source>
        <dbReference type="SAM" id="MobiDB-lite"/>
    </source>
</evidence>
<proteinExistence type="inferred from homology"/>
<feature type="region of interest" description="Disordered" evidence="2">
    <location>
        <begin position="1"/>
        <end position="22"/>
    </location>
</feature>
<dbReference type="GO" id="GO:0005737">
    <property type="term" value="C:cytoplasm"/>
    <property type="evidence" value="ECO:0007669"/>
    <property type="project" value="TreeGrafter"/>
</dbReference>